<reference evidence="14" key="1">
    <citation type="journal article" date="2019" name="Int. J. Syst. Evol. Microbiol.">
        <title>The Global Catalogue of Microorganisms (GCM) 10K type strain sequencing project: providing services to taxonomists for standard genome sequencing and annotation.</title>
        <authorList>
            <consortium name="The Broad Institute Genomics Platform"/>
            <consortium name="The Broad Institute Genome Sequencing Center for Infectious Disease"/>
            <person name="Wu L."/>
            <person name="Ma J."/>
        </authorList>
    </citation>
    <scope>NUCLEOTIDE SEQUENCE [LARGE SCALE GENOMIC DNA]</scope>
    <source>
        <strain evidence="14">KCTC 3950</strain>
    </source>
</reference>
<dbReference type="InterPro" id="IPR005761">
    <property type="entry name" value="UDP-N-AcMur-Glu-dNH2Pim_ligase"/>
</dbReference>
<evidence type="ECO:0000256" key="6">
    <source>
        <dbReference type="ARBA" id="ARBA00023306"/>
    </source>
</evidence>
<comment type="similarity">
    <text evidence="2 8">Belongs to the MurCDEF family. MurE subfamily.</text>
</comment>
<dbReference type="NCBIfam" id="TIGR01085">
    <property type="entry name" value="murE"/>
    <property type="match status" value="1"/>
</dbReference>
<sequence>MLLSSLIHELDYVKLQGPIYRNVSAIAFDSREVQTPNTLFVAISGFASDGHLYIDQAISKGASTIIVEKDVEVSSSVTIIQVKDARRALALLSDRFYGRPTERLNLIGITGTNGKTSTAYFIKSIYEQAGQNIGVISTIGTMIGDTLSAQNNTTPESLYLQQTFADMVAANIDHCAMEVSSHALNLQRVAYSRFNTGIFTNLSPDHLELHHDMEQYFQAKAQLFRMTSKHNIINADDPYGRRLISMCSGYSTEFITYGIDHDADIYASDIQYFADHSLYTLNTPSGRIDIKVNLPGTIYVYNTLAAISCAYADHLSLHDIKEGISAVTSIKGRFEVIHQDEDRKVIVDFAHTEDGLEKALLTLRPFAKGRILLVFGVYAADGETGKRKRSAMARVAAKLADLSIVTSDNPKEQNPEVIIEEISNAISKAEGNYYTRMDRKEAIELALKLSGPGDIILIAGKGHETSQIIGSREIPFDEAQIVQDFFKGGVGLSSGV</sequence>
<dbReference type="InterPro" id="IPR000713">
    <property type="entry name" value="Mur_ligase_N"/>
</dbReference>
<feature type="binding site" evidence="8">
    <location>
        <position position="180"/>
    </location>
    <ligand>
        <name>UDP-N-acetyl-alpha-D-muramoyl-L-alanyl-D-glutamate</name>
        <dbReference type="ChEBI" id="CHEBI:83900"/>
    </ligand>
</feature>
<dbReference type="RefSeq" id="WP_377602025.1">
    <property type="nucleotide sequence ID" value="NZ_JBHUME010000007.1"/>
</dbReference>
<feature type="modified residue" description="N6-carboxylysine" evidence="8">
    <location>
        <position position="220"/>
    </location>
</feature>
<feature type="domain" description="Mur ligase central" evidence="12">
    <location>
        <begin position="109"/>
        <end position="309"/>
    </location>
</feature>
<evidence type="ECO:0000256" key="3">
    <source>
        <dbReference type="ARBA" id="ARBA00022618"/>
    </source>
</evidence>
<keyword evidence="8" id="KW-0067">ATP-binding</keyword>
<name>A0ABW5PCY7_9BACL</name>
<evidence type="ECO:0000256" key="5">
    <source>
        <dbReference type="ARBA" id="ARBA00022984"/>
    </source>
</evidence>
<keyword evidence="4 8" id="KW-0133">Cell shape</keyword>
<evidence type="ECO:0000256" key="4">
    <source>
        <dbReference type="ARBA" id="ARBA00022960"/>
    </source>
</evidence>
<dbReference type="NCBIfam" id="NF001126">
    <property type="entry name" value="PRK00139.1-4"/>
    <property type="match status" value="1"/>
</dbReference>
<proteinExistence type="inferred from homology"/>
<evidence type="ECO:0000256" key="8">
    <source>
        <dbReference type="HAMAP-Rule" id="MF_00208"/>
    </source>
</evidence>
<dbReference type="Proteomes" id="UP001597541">
    <property type="component" value="Unassembled WGS sequence"/>
</dbReference>
<dbReference type="EC" id="6.3.2.-" evidence="8"/>
<keyword evidence="8" id="KW-0460">Magnesium</keyword>
<keyword evidence="8" id="KW-0963">Cytoplasm</keyword>
<keyword evidence="14" id="KW-1185">Reference proteome</keyword>
<keyword evidence="7 8" id="KW-0961">Cell wall biogenesis/degradation</keyword>
<dbReference type="Pfam" id="PF01225">
    <property type="entry name" value="Mur_ligase"/>
    <property type="match status" value="1"/>
</dbReference>
<evidence type="ECO:0000256" key="2">
    <source>
        <dbReference type="ARBA" id="ARBA00005898"/>
    </source>
</evidence>
<evidence type="ECO:0000259" key="11">
    <source>
        <dbReference type="Pfam" id="PF02875"/>
    </source>
</evidence>
<comment type="caution">
    <text evidence="13">The sequence shown here is derived from an EMBL/GenBank/DDBJ whole genome shotgun (WGS) entry which is preliminary data.</text>
</comment>
<keyword evidence="5 8" id="KW-0573">Peptidoglycan synthesis</keyword>
<gene>
    <name evidence="8" type="primary">murE</name>
    <name evidence="13" type="ORF">ACFSUF_08445</name>
</gene>
<evidence type="ECO:0000256" key="9">
    <source>
        <dbReference type="RuleBase" id="RU004135"/>
    </source>
</evidence>
<protein>
    <recommendedName>
        <fullName evidence="8">UDP-N-acetylmuramyl-tripeptide synthetase</fullName>
        <ecNumber evidence="8">6.3.2.-</ecNumber>
    </recommendedName>
    <alternativeName>
        <fullName evidence="8">UDP-MurNAc-tripeptide synthetase</fullName>
    </alternativeName>
</protein>
<organism evidence="13 14">
    <name type="scientific">Paenibacillus gansuensis</name>
    <dbReference type="NCBI Taxonomy" id="306542"/>
    <lineage>
        <taxon>Bacteria</taxon>
        <taxon>Bacillati</taxon>
        <taxon>Bacillota</taxon>
        <taxon>Bacilli</taxon>
        <taxon>Bacillales</taxon>
        <taxon>Paenibacillaceae</taxon>
        <taxon>Paenibacillus</taxon>
    </lineage>
</organism>
<evidence type="ECO:0000256" key="7">
    <source>
        <dbReference type="ARBA" id="ARBA00023316"/>
    </source>
</evidence>
<feature type="domain" description="Mur ligase N-terminal catalytic" evidence="10">
    <location>
        <begin position="23"/>
        <end position="97"/>
    </location>
</feature>
<dbReference type="InterPro" id="IPR013221">
    <property type="entry name" value="Mur_ligase_cen"/>
</dbReference>
<evidence type="ECO:0000313" key="14">
    <source>
        <dbReference type="Proteomes" id="UP001597541"/>
    </source>
</evidence>
<feature type="domain" description="Mur ligase C-terminal" evidence="11">
    <location>
        <begin position="332"/>
        <end position="462"/>
    </location>
</feature>
<dbReference type="SUPFAM" id="SSF63418">
    <property type="entry name" value="MurE/MurF N-terminal domain"/>
    <property type="match status" value="1"/>
</dbReference>
<comment type="caution">
    <text evidence="8">Lacks conserved residue(s) required for the propagation of feature annotation.</text>
</comment>
<evidence type="ECO:0000259" key="10">
    <source>
        <dbReference type="Pfam" id="PF01225"/>
    </source>
</evidence>
<comment type="PTM">
    <text evidence="8">Carboxylation is probably crucial for Mg(2+) binding and, consequently, for the gamma-phosphate positioning of ATP.</text>
</comment>
<dbReference type="PANTHER" id="PTHR23135:SF4">
    <property type="entry name" value="UDP-N-ACETYLMURAMOYL-L-ALANYL-D-GLUTAMATE--2,6-DIAMINOPIMELATE LIGASE MURE HOMOLOG, CHLOROPLASTIC"/>
    <property type="match status" value="1"/>
</dbReference>
<dbReference type="InterPro" id="IPR036565">
    <property type="entry name" value="Mur-like_cat_sf"/>
</dbReference>
<dbReference type="InterPro" id="IPR004101">
    <property type="entry name" value="Mur_ligase_C"/>
</dbReference>
<keyword evidence="8 13" id="KW-0436">Ligase</keyword>
<dbReference type="InterPro" id="IPR035911">
    <property type="entry name" value="MurE/MurF_N"/>
</dbReference>
<feature type="binding site" evidence="8">
    <location>
        <position position="30"/>
    </location>
    <ligand>
        <name>UDP-N-acetyl-alpha-D-muramoyl-L-alanyl-D-glutamate</name>
        <dbReference type="ChEBI" id="CHEBI:83900"/>
    </ligand>
</feature>
<dbReference type="SUPFAM" id="SSF53244">
    <property type="entry name" value="MurD-like peptide ligases, peptide-binding domain"/>
    <property type="match status" value="1"/>
</dbReference>
<evidence type="ECO:0000313" key="13">
    <source>
        <dbReference type="EMBL" id="MFD2612448.1"/>
    </source>
</evidence>
<keyword evidence="6 8" id="KW-0131">Cell cycle</keyword>
<evidence type="ECO:0000256" key="1">
    <source>
        <dbReference type="ARBA" id="ARBA00004752"/>
    </source>
</evidence>
<dbReference type="GO" id="GO:0008765">
    <property type="term" value="F:UDP-N-acetylmuramoylalanyl-D-glutamate-2,6-diaminopimelate ligase activity"/>
    <property type="evidence" value="ECO:0007669"/>
    <property type="project" value="UniProtKB-EC"/>
</dbReference>
<feature type="binding site" evidence="8">
    <location>
        <position position="188"/>
    </location>
    <ligand>
        <name>UDP-N-acetyl-alpha-D-muramoyl-L-alanyl-D-glutamate</name>
        <dbReference type="ChEBI" id="CHEBI:83900"/>
    </ligand>
</feature>
<feature type="binding site" evidence="8">
    <location>
        <begin position="111"/>
        <end position="117"/>
    </location>
    <ligand>
        <name>ATP</name>
        <dbReference type="ChEBI" id="CHEBI:30616"/>
    </ligand>
</feature>
<dbReference type="SUPFAM" id="SSF53623">
    <property type="entry name" value="MurD-like peptide ligases, catalytic domain"/>
    <property type="match status" value="1"/>
</dbReference>
<dbReference type="PANTHER" id="PTHR23135">
    <property type="entry name" value="MUR LIGASE FAMILY MEMBER"/>
    <property type="match status" value="1"/>
</dbReference>
<feature type="binding site" evidence="8">
    <location>
        <begin position="153"/>
        <end position="154"/>
    </location>
    <ligand>
        <name>UDP-N-acetyl-alpha-D-muramoyl-L-alanyl-D-glutamate</name>
        <dbReference type="ChEBI" id="CHEBI:83900"/>
    </ligand>
</feature>
<dbReference type="InterPro" id="IPR036615">
    <property type="entry name" value="Mur_ligase_C_dom_sf"/>
</dbReference>
<keyword evidence="8" id="KW-0547">Nucleotide-binding</keyword>
<dbReference type="Pfam" id="PF02875">
    <property type="entry name" value="Mur_ligase_C"/>
    <property type="match status" value="1"/>
</dbReference>
<keyword evidence="3 8" id="KW-0132">Cell division</keyword>
<dbReference type="Gene3D" id="3.40.1190.10">
    <property type="entry name" value="Mur-like, catalytic domain"/>
    <property type="match status" value="1"/>
</dbReference>
<comment type="subcellular location">
    <subcellularLocation>
        <location evidence="8 9">Cytoplasm</location>
    </subcellularLocation>
</comment>
<dbReference type="EMBL" id="JBHUME010000007">
    <property type="protein sequence ID" value="MFD2612448.1"/>
    <property type="molecule type" value="Genomic_DNA"/>
</dbReference>
<dbReference type="HAMAP" id="MF_00208">
    <property type="entry name" value="MurE"/>
    <property type="match status" value="1"/>
</dbReference>
<comment type="pathway">
    <text evidence="1 8 9">Cell wall biogenesis; peptidoglycan biosynthesis.</text>
</comment>
<accession>A0ABW5PCY7</accession>
<dbReference type="Pfam" id="PF08245">
    <property type="entry name" value="Mur_ligase_M"/>
    <property type="match status" value="1"/>
</dbReference>
<comment type="function">
    <text evidence="8">Catalyzes the addition of an amino acid to the nucleotide precursor UDP-N-acetylmuramoyl-L-alanyl-D-glutamate (UMAG) in the biosynthesis of bacterial cell-wall peptidoglycan.</text>
</comment>
<comment type="cofactor">
    <cofactor evidence="8">
        <name>Mg(2+)</name>
        <dbReference type="ChEBI" id="CHEBI:18420"/>
    </cofactor>
</comment>
<evidence type="ECO:0000259" key="12">
    <source>
        <dbReference type="Pfam" id="PF08245"/>
    </source>
</evidence>
<dbReference type="Gene3D" id="3.40.1390.10">
    <property type="entry name" value="MurE/MurF, N-terminal domain"/>
    <property type="match status" value="1"/>
</dbReference>
<dbReference type="Gene3D" id="3.90.190.20">
    <property type="entry name" value="Mur ligase, C-terminal domain"/>
    <property type="match status" value="1"/>
</dbReference>
<feature type="binding site" evidence="8">
    <location>
        <position position="152"/>
    </location>
    <ligand>
        <name>UDP-N-acetyl-alpha-D-muramoyl-L-alanyl-D-glutamate</name>
        <dbReference type="ChEBI" id="CHEBI:83900"/>
    </ligand>
</feature>